<dbReference type="SUPFAM" id="SSF55874">
    <property type="entry name" value="ATPase domain of HSP90 chaperone/DNA topoisomerase II/histidine kinase"/>
    <property type="match status" value="1"/>
</dbReference>
<dbReference type="Pfam" id="PF03924">
    <property type="entry name" value="CHASE"/>
    <property type="match status" value="1"/>
</dbReference>
<feature type="domain" description="Histidine kinase" evidence="15">
    <location>
        <begin position="691"/>
        <end position="916"/>
    </location>
</feature>
<dbReference type="SMART" id="SM01079">
    <property type="entry name" value="CHASE"/>
    <property type="match status" value="1"/>
</dbReference>
<feature type="modified residue" description="4-aspartylphosphate" evidence="12">
    <location>
        <position position="994"/>
    </location>
</feature>
<evidence type="ECO:0000256" key="6">
    <source>
        <dbReference type="ARBA" id="ARBA00022679"/>
    </source>
</evidence>
<feature type="transmembrane region" description="Helical" evidence="14">
    <location>
        <begin position="193"/>
        <end position="215"/>
    </location>
</feature>
<dbReference type="Pfam" id="PF05231">
    <property type="entry name" value="MASE1"/>
    <property type="match status" value="1"/>
</dbReference>
<evidence type="ECO:0000256" key="13">
    <source>
        <dbReference type="SAM" id="Coils"/>
    </source>
</evidence>
<feature type="transmembrane region" description="Helical" evidence="14">
    <location>
        <begin position="46"/>
        <end position="64"/>
    </location>
</feature>
<dbReference type="InterPro" id="IPR007895">
    <property type="entry name" value="MASE1"/>
</dbReference>
<dbReference type="Gene3D" id="3.40.50.2300">
    <property type="match status" value="1"/>
</dbReference>
<evidence type="ECO:0000256" key="10">
    <source>
        <dbReference type="ARBA" id="ARBA00023012"/>
    </source>
</evidence>
<feature type="transmembrane region" description="Helical" evidence="14">
    <location>
        <begin position="221"/>
        <end position="238"/>
    </location>
</feature>
<organism evidence="18 19">
    <name type="scientific">Thalassospira lohafexi</name>
    <dbReference type="NCBI Taxonomy" id="744227"/>
    <lineage>
        <taxon>Bacteria</taxon>
        <taxon>Pseudomonadati</taxon>
        <taxon>Pseudomonadota</taxon>
        <taxon>Alphaproteobacteria</taxon>
        <taxon>Rhodospirillales</taxon>
        <taxon>Thalassospiraceae</taxon>
        <taxon>Thalassospira</taxon>
    </lineage>
</organism>
<evidence type="ECO:0000256" key="2">
    <source>
        <dbReference type="ARBA" id="ARBA00004651"/>
    </source>
</evidence>
<feature type="domain" description="CHASE" evidence="17">
    <location>
        <begin position="383"/>
        <end position="609"/>
    </location>
</feature>
<evidence type="ECO:0000256" key="3">
    <source>
        <dbReference type="ARBA" id="ARBA00012438"/>
    </source>
</evidence>
<keyword evidence="8 18" id="KW-0418">Kinase</keyword>
<evidence type="ECO:0000256" key="1">
    <source>
        <dbReference type="ARBA" id="ARBA00000085"/>
    </source>
</evidence>
<dbReference type="CDD" id="cd00082">
    <property type="entry name" value="HisKA"/>
    <property type="match status" value="1"/>
</dbReference>
<dbReference type="PANTHER" id="PTHR43047:SF64">
    <property type="entry name" value="HISTIDINE KINASE CONTAINING CHEY-HOMOLOGOUS RECEIVER DOMAIN AND PAS DOMAIN-RELATED"/>
    <property type="match status" value="1"/>
</dbReference>
<dbReference type="EMBL" id="NXGX01000004">
    <property type="protein sequence ID" value="PKR58392.1"/>
    <property type="molecule type" value="Genomic_DNA"/>
</dbReference>
<evidence type="ECO:0000256" key="5">
    <source>
        <dbReference type="ARBA" id="ARBA00022553"/>
    </source>
</evidence>
<dbReference type="PROSITE" id="PS50110">
    <property type="entry name" value="RESPONSE_REGULATORY"/>
    <property type="match status" value="1"/>
</dbReference>
<dbReference type="InterPro" id="IPR001789">
    <property type="entry name" value="Sig_transdc_resp-reg_receiver"/>
</dbReference>
<keyword evidence="4" id="KW-1003">Cell membrane</keyword>
<dbReference type="Proteomes" id="UP000233332">
    <property type="component" value="Unassembled WGS sequence"/>
</dbReference>
<dbReference type="FunFam" id="3.30.565.10:FF:000010">
    <property type="entry name" value="Sensor histidine kinase RcsC"/>
    <property type="match status" value="1"/>
</dbReference>
<dbReference type="SMART" id="SM00448">
    <property type="entry name" value="REC"/>
    <property type="match status" value="1"/>
</dbReference>
<dbReference type="InterPro" id="IPR036097">
    <property type="entry name" value="HisK_dim/P_sf"/>
</dbReference>
<dbReference type="InterPro" id="IPR005467">
    <property type="entry name" value="His_kinase_dom"/>
</dbReference>
<keyword evidence="13" id="KW-0175">Coiled coil</keyword>
<keyword evidence="19" id="KW-1185">Reference proteome</keyword>
<dbReference type="InterPro" id="IPR042240">
    <property type="entry name" value="CHASE_sf"/>
</dbReference>
<dbReference type="GO" id="GO:0005886">
    <property type="term" value="C:plasma membrane"/>
    <property type="evidence" value="ECO:0007669"/>
    <property type="project" value="UniProtKB-SubCell"/>
</dbReference>
<keyword evidence="11 14" id="KW-0472">Membrane</keyword>
<dbReference type="SUPFAM" id="SSF52172">
    <property type="entry name" value="CheY-like"/>
    <property type="match status" value="1"/>
</dbReference>
<dbReference type="InterPro" id="IPR003661">
    <property type="entry name" value="HisK_dim/P_dom"/>
</dbReference>
<dbReference type="PROSITE" id="PS50839">
    <property type="entry name" value="CHASE"/>
    <property type="match status" value="1"/>
</dbReference>
<dbReference type="Gene3D" id="3.30.450.350">
    <property type="entry name" value="CHASE domain"/>
    <property type="match status" value="1"/>
</dbReference>
<comment type="subcellular location">
    <subcellularLocation>
        <location evidence="2">Cell membrane</location>
        <topology evidence="2">Multi-pass membrane protein</topology>
    </subcellularLocation>
</comment>
<accession>A0A2N3L6J1</accession>
<comment type="catalytic activity">
    <reaction evidence="1">
        <text>ATP + protein L-histidine = ADP + protein N-phospho-L-histidine.</text>
        <dbReference type="EC" id="2.7.13.3"/>
    </reaction>
</comment>
<dbReference type="Pfam" id="PF00512">
    <property type="entry name" value="HisKA"/>
    <property type="match status" value="1"/>
</dbReference>
<keyword evidence="5 12" id="KW-0597">Phosphoprotein</keyword>
<evidence type="ECO:0000256" key="12">
    <source>
        <dbReference type="PROSITE-ProRule" id="PRU00169"/>
    </source>
</evidence>
<evidence type="ECO:0000256" key="14">
    <source>
        <dbReference type="SAM" id="Phobius"/>
    </source>
</evidence>
<feature type="domain" description="Response regulatory" evidence="16">
    <location>
        <begin position="945"/>
        <end position="1063"/>
    </location>
</feature>
<dbReference type="GO" id="GO:0000155">
    <property type="term" value="F:phosphorelay sensor kinase activity"/>
    <property type="evidence" value="ECO:0007669"/>
    <property type="project" value="InterPro"/>
</dbReference>
<evidence type="ECO:0000259" key="15">
    <source>
        <dbReference type="PROSITE" id="PS50109"/>
    </source>
</evidence>
<dbReference type="SUPFAM" id="SSF47384">
    <property type="entry name" value="Homodimeric domain of signal transducing histidine kinase"/>
    <property type="match status" value="1"/>
</dbReference>
<dbReference type="Pfam" id="PF02518">
    <property type="entry name" value="HATPase_c"/>
    <property type="match status" value="1"/>
</dbReference>
<dbReference type="InterPro" id="IPR004358">
    <property type="entry name" value="Sig_transdc_His_kin-like_C"/>
</dbReference>
<evidence type="ECO:0000313" key="19">
    <source>
        <dbReference type="Proteomes" id="UP000233332"/>
    </source>
</evidence>
<dbReference type="PRINTS" id="PR00344">
    <property type="entry name" value="BCTRLSENSOR"/>
</dbReference>
<sequence length="1079" mass="119119">MNPDTGKGRYLPVQRHHIIRFLAIAIAYFLAGKAGFLLPYHDTTQWLIWLPTGIALASLIMWGWRYVPAVFCGSMLLTLTSDFSLFTAILFATSTTFSTAIPAALVARLCGTSPLSSLRGLIIFLLLGALGAPLISATIGSGVALITGVTDVQNLRTVWEGWVLSGTVGTLVGTPLILRLFNHPWKNRRLGYYLELAFISIAAVIVSSFIQITPIMSRPEFLFIFVSLPFVIWAAVRFGLLGATLINALIMINVIVFTSLGTGGFVSQNLDTGPDETYNYIIAVTFVTILLAAGLEKMSSVTTRARDGKISHDIHRLRRNLAVIVAVFGFGMSAVAGWYTYVQLTEADSAQTEQYRRAFEASLREELGRATDSLVAVRTLFDVHGNVSFNTFDAMIAPWVSRRPGILALEWAPFVEGRARNLIEENAHLRGVEDFEIRHLQDGKLTRSPLRDDGYFPIFYVFPRSGNEQAIGFDLASDPVRKRALETALRTGNITLTEPLNLFRSDSAVVTSLALLGVQNRRDKGGPPLGVAIGVLRLTNMITRAARVARLPSNYELHLADFEADEGKRVIYSNRKSEYAAKHLADERAIPFNPNISNFTFGYRDWTINLHQENAQYAGLMYWQPWAIFIFGATVSILLTIYLRSLTRTERQIVDLVSLRTRELEDAREEAESAMNQAQQADKAKSEFIAHMSHEFRSPMTSILGYTQLASDSLGNDPAQDTLRGYLATIRGAGRHVLSLIGDILDISKIEAGKLILEEVPFDLHRICEEVSSMMLVPARAQKNKLHLNVAPDMPRWVVGDPVRLKQVLTNFVSNAVKFTKFGNVTIDVSPLAVTDDTLSMRIAVRDDGIGIAQNKLDSIFEAFAQADTSTTRRYGGTGLGLAICQKIIQAMGGAITVESKEGDGSTFWFDLTLPRSSEGAASENTDAQNVENAFAEEPRARGWNLLLVEDIEINRILAQKLLELQGHTVTTAADGQIALDILAAEDFDAVLMDVHMPVLDGIEATRFVRQLEDPVKATIPVLALTADISNDNLAAFREAGFDAHCTKPLDIKTINSELSRLEHRMLEERRALQKKAGE</sequence>
<dbReference type="InterPro" id="IPR003594">
    <property type="entry name" value="HATPase_dom"/>
</dbReference>
<dbReference type="InterPro" id="IPR006189">
    <property type="entry name" value="CHASE_dom"/>
</dbReference>
<evidence type="ECO:0000256" key="4">
    <source>
        <dbReference type="ARBA" id="ARBA00022475"/>
    </source>
</evidence>
<dbReference type="Gene3D" id="1.10.287.130">
    <property type="match status" value="1"/>
</dbReference>
<evidence type="ECO:0000256" key="11">
    <source>
        <dbReference type="ARBA" id="ARBA00023136"/>
    </source>
</evidence>
<feature type="coiled-coil region" evidence="13">
    <location>
        <begin position="657"/>
        <end position="684"/>
    </location>
</feature>
<feature type="transmembrane region" description="Helical" evidence="14">
    <location>
        <begin position="245"/>
        <end position="266"/>
    </location>
</feature>
<evidence type="ECO:0000259" key="17">
    <source>
        <dbReference type="PROSITE" id="PS50839"/>
    </source>
</evidence>
<keyword evidence="9 14" id="KW-1133">Transmembrane helix</keyword>
<keyword evidence="6" id="KW-0808">Transferase</keyword>
<dbReference type="SMART" id="SM00388">
    <property type="entry name" value="HisKA"/>
    <property type="match status" value="1"/>
</dbReference>
<reference evidence="18 19" key="1">
    <citation type="submission" date="2017-09" db="EMBL/GenBank/DDBJ databases">
        <title>Biodiversity and function of Thalassospira species in the particle-attached aromatic-hydrocarbon-degrading consortia from the surface seawater of the China South Sea.</title>
        <authorList>
            <person name="Dong C."/>
            <person name="Lai Q."/>
            <person name="Shao Z."/>
        </authorList>
    </citation>
    <scope>NUCLEOTIDE SEQUENCE [LARGE SCALE GENOMIC DNA]</scope>
    <source>
        <strain evidence="18 19">139Z-12</strain>
    </source>
</reference>
<dbReference type="PANTHER" id="PTHR43047">
    <property type="entry name" value="TWO-COMPONENT HISTIDINE PROTEIN KINASE"/>
    <property type="match status" value="1"/>
</dbReference>
<feature type="transmembrane region" description="Helical" evidence="14">
    <location>
        <begin position="84"/>
        <end position="109"/>
    </location>
</feature>
<feature type="transmembrane region" description="Helical" evidence="14">
    <location>
        <begin position="18"/>
        <end position="39"/>
    </location>
</feature>
<keyword evidence="10" id="KW-0902">Two-component regulatory system</keyword>
<evidence type="ECO:0000313" key="18">
    <source>
        <dbReference type="EMBL" id="PKR58392.1"/>
    </source>
</evidence>
<proteinExistence type="predicted"/>
<evidence type="ECO:0000259" key="16">
    <source>
        <dbReference type="PROSITE" id="PS50110"/>
    </source>
</evidence>
<comment type="caution">
    <text evidence="18">The sequence shown here is derived from an EMBL/GenBank/DDBJ whole genome shotgun (WGS) entry which is preliminary data.</text>
</comment>
<gene>
    <name evidence="18" type="ORF">COO92_11675</name>
</gene>
<dbReference type="Pfam" id="PF00072">
    <property type="entry name" value="Response_reg"/>
    <property type="match status" value="1"/>
</dbReference>
<dbReference type="SMART" id="SM00387">
    <property type="entry name" value="HATPase_c"/>
    <property type="match status" value="1"/>
</dbReference>
<keyword evidence="7 14" id="KW-0812">Transmembrane</keyword>
<feature type="transmembrane region" description="Helical" evidence="14">
    <location>
        <begin position="121"/>
        <end position="149"/>
    </location>
</feature>
<feature type="transmembrane region" description="Helical" evidence="14">
    <location>
        <begin position="161"/>
        <end position="181"/>
    </location>
</feature>
<feature type="transmembrane region" description="Helical" evidence="14">
    <location>
        <begin position="278"/>
        <end position="299"/>
    </location>
</feature>
<protein>
    <recommendedName>
        <fullName evidence="3">histidine kinase</fullName>
        <ecNumber evidence="3">2.7.13.3</ecNumber>
    </recommendedName>
</protein>
<dbReference type="CDD" id="cd16922">
    <property type="entry name" value="HATPase_EvgS-ArcB-TorS-like"/>
    <property type="match status" value="1"/>
</dbReference>
<evidence type="ECO:0000256" key="7">
    <source>
        <dbReference type="ARBA" id="ARBA00022692"/>
    </source>
</evidence>
<evidence type="ECO:0000256" key="8">
    <source>
        <dbReference type="ARBA" id="ARBA00022777"/>
    </source>
</evidence>
<feature type="transmembrane region" description="Helical" evidence="14">
    <location>
        <begin position="320"/>
        <end position="341"/>
    </location>
</feature>
<dbReference type="InterPro" id="IPR011006">
    <property type="entry name" value="CheY-like_superfamily"/>
</dbReference>
<name>A0A2N3L6J1_9PROT</name>
<dbReference type="EC" id="2.7.13.3" evidence="3"/>
<dbReference type="PROSITE" id="PS50109">
    <property type="entry name" value="HIS_KIN"/>
    <property type="match status" value="1"/>
</dbReference>
<evidence type="ECO:0000256" key="9">
    <source>
        <dbReference type="ARBA" id="ARBA00022989"/>
    </source>
</evidence>
<dbReference type="InterPro" id="IPR036890">
    <property type="entry name" value="HATPase_C_sf"/>
</dbReference>
<dbReference type="AlphaFoldDB" id="A0A2N3L6J1"/>
<dbReference type="Gene3D" id="3.30.565.10">
    <property type="entry name" value="Histidine kinase-like ATPase, C-terminal domain"/>
    <property type="match status" value="1"/>
</dbReference>
<dbReference type="CDD" id="cd17546">
    <property type="entry name" value="REC_hyHK_CKI1_RcsC-like"/>
    <property type="match status" value="1"/>
</dbReference>